<protein>
    <submittedName>
        <fullName evidence="2">Uncharacterized protein</fullName>
    </submittedName>
</protein>
<proteinExistence type="predicted"/>
<dbReference type="AlphaFoldDB" id="A0A4Y2N9T6"/>
<keyword evidence="3" id="KW-1185">Reference proteome</keyword>
<reference evidence="2 3" key="1">
    <citation type="journal article" date="2019" name="Sci. Rep.">
        <title>Orb-weaving spider Araneus ventricosus genome elucidates the spidroin gene catalogue.</title>
        <authorList>
            <person name="Kono N."/>
            <person name="Nakamura H."/>
            <person name="Ohtoshi R."/>
            <person name="Moran D.A.P."/>
            <person name="Shinohara A."/>
            <person name="Yoshida Y."/>
            <person name="Fujiwara M."/>
            <person name="Mori M."/>
            <person name="Tomita M."/>
            <person name="Arakawa K."/>
        </authorList>
    </citation>
    <scope>NUCLEOTIDE SEQUENCE [LARGE SCALE GENOMIC DNA]</scope>
</reference>
<evidence type="ECO:0000313" key="2">
    <source>
        <dbReference type="EMBL" id="GBN36155.1"/>
    </source>
</evidence>
<feature type="region of interest" description="Disordered" evidence="1">
    <location>
        <begin position="1"/>
        <end position="24"/>
    </location>
</feature>
<evidence type="ECO:0000256" key="1">
    <source>
        <dbReference type="SAM" id="MobiDB-lite"/>
    </source>
</evidence>
<sequence length="126" mass="14578">MDAKNTESASEEGRKKGNIQREETLRINKPEPFVNPLLRNKKCECFETHITTLSGKHLHTNAAPPLAKTCFHLPAQRTSFGENFYRLRHSKCSLFDVISEKDRTQVSFKASLREVTTRYAFKNFIF</sequence>
<dbReference type="EMBL" id="BGPR01008798">
    <property type="protein sequence ID" value="GBN36155.1"/>
    <property type="molecule type" value="Genomic_DNA"/>
</dbReference>
<gene>
    <name evidence="2" type="ORF">AVEN_167672_1</name>
</gene>
<dbReference type="Proteomes" id="UP000499080">
    <property type="component" value="Unassembled WGS sequence"/>
</dbReference>
<accession>A0A4Y2N9T6</accession>
<name>A0A4Y2N9T6_ARAVE</name>
<comment type="caution">
    <text evidence="2">The sequence shown here is derived from an EMBL/GenBank/DDBJ whole genome shotgun (WGS) entry which is preliminary data.</text>
</comment>
<organism evidence="2 3">
    <name type="scientific">Araneus ventricosus</name>
    <name type="common">Orbweaver spider</name>
    <name type="synonym">Epeira ventricosa</name>
    <dbReference type="NCBI Taxonomy" id="182803"/>
    <lineage>
        <taxon>Eukaryota</taxon>
        <taxon>Metazoa</taxon>
        <taxon>Ecdysozoa</taxon>
        <taxon>Arthropoda</taxon>
        <taxon>Chelicerata</taxon>
        <taxon>Arachnida</taxon>
        <taxon>Araneae</taxon>
        <taxon>Araneomorphae</taxon>
        <taxon>Entelegynae</taxon>
        <taxon>Araneoidea</taxon>
        <taxon>Araneidae</taxon>
        <taxon>Araneus</taxon>
    </lineage>
</organism>
<evidence type="ECO:0000313" key="3">
    <source>
        <dbReference type="Proteomes" id="UP000499080"/>
    </source>
</evidence>